<dbReference type="InterPro" id="IPR023210">
    <property type="entry name" value="NADP_OxRdtase_dom"/>
</dbReference>
<dbReference type="InterPro" id="IPR036812">
    <property type="entry name" value="NAD(P)_OxRdtase_dom_sf"/>
</dbReference>
<comment type="similarity">
    <text evidence="1">Belongs to the aldo/keto reductase family.</text>
</comment>
<dbReference type="PANTHER" id="PTHR43827:SF3">
    <property type="entry name" value="NADP-DEPENDENT OXIDOREDUCTASE DOMAIN-CONTAINING PROTEIN"/>
    <property type="match status" value="1"/>
</dbReference>
<sequence length="295" mass="32495">MTNDVTTQTLNNGIVMPSIGLGVFQTSPDATTSAVTEALRVGYRLIDTAAAYFNEREVGEGVRQSGLGRDDVFIETKIWISDYGYDATLHGFEKSARKLGVEQIDLLLLHQPLPSAFDRTLDAYRALEKLLADGKVRAIGVSNFMPEHLARLLAETSVVPAVNQIEFHPYFQQTTLARMHGEHGILTQAWSPIGGITSYRGGERRTFDDPILLEIGRHHGKSAAQVMLRWHLQHGRSAVPKSIKPARIAENFGVFDFELSKDQVGAIDTLDTGIRGGPDPDSITLEQYGKQIPEA</sequence>
<comment type="caution">
    <text evidence="5">The sequence shown here is derived from an EMBL/GenBank/DDBJ whole genome shotgun (WGS) entry which is preliminary data.</text>
</comment>
<accession>A0ABQ6BCK9</accession>
<proteinExistence type="inferred from homology"/>
<dbReference type="PROSITE" id="PS00798">
    <property type="entry name" value="ALDOKETO_REDUCTASE_1"/>
    <property type="match status" value="1"/>
</dbReference>
<dbReference type="PIRSF" id="PIRSF000097">
    <property type="entry name" value="AKR"/>
    <property type="match status" value="1"/>
</dbReference>
<keyword evidence="6" id="KW-1185">Reference proteome</keyword>
<name>A0ABQ6BCK9_9BRAD</name>
<dbReference type="EMBL" id="BSOW01000067">
    <property type="protein sequence ID" value="GLR92124.1"/>
    <property type="molecule type" value="Genomic_DNA"/>
</dbReference>
<dbReference type="PANTHER" id="PTHR43827">
    <property type="entry name" value="2,5-DIKETO-D-GLUCONIC ACID REDUCTASE"/>
    <property type="match status" value="1"/>
</dbReference>
<organism evidence="5 6">
    <name type="scientific">Bradyrhizobium iriomotense</name>
    <dbReference type="NCBI Taxonomy" id="441950"/>
    <lineage>
        <taxon>Bacteria</taxon>
        <taxon>Pseudomonadati</taxon>
        <taxon>Pseudomonadota</taxon>
        <taxon>Alphaproteobacteria</taxon>
        <taxon>Hyphomicrobiales</taxon>
        <taxon>Nitrobacteraceae</taxon>
        <taxon>Bradyrhizobium</taxon>
    </lineage>
</organism>
<dbReference type="Gene3D" id="3.20.20.100">
    <property type="entry name" value="NADP-dependent oxidoreductase domain"/>
    <property type="match status" value="1"/>
</dbReference>
<protein>
    <submittedName>
        <fullName evidence="5">Oxidoreductase</fullName>
    </submittedName>
</protein>
<reference evidence="6" key="1">
    <citation type="journal article" date="2019" name="Int. J. Syst. Evol. Microbiol.">
        <title>The Global Catalogue of Microorganisms (GCM) 10K type strain sequencing project: providing services to taxonomists for standard genome sequencing and annotation.</title>
        <authorList>
            <consortium name="The Broad Institute Genomics Platform"/>
            <consortium name="The Broad Institute Genome Sequencing Center for Infectious Disease"/>
            <person name="Wu L."/>
            <person name="Ma J."/>
        </authorList>
    </citation>
    <scope>NUCLEOTIDE SEQUENCE [LARGE SCALE GENOMIC DNA]</scope>
    <source>
        <strain evidence="6">NBRC 102520</strain>
    </source>
</reference>
<evidence type="ECO:0000259" key="4">
    <source>
        <dbReference type="Pfam" id="PF00248"/>
    </source>
</evidence>
<keyword evidence="3" id="KW-0560">Oxidoreductase</keyword>
<dbReference type="PROSITE" id="PS00063">
    <property type="entry name" value="ALDOKETO_REDUCTASE_3"/>
    <property type="match status" value="1"/>
</dbReference>
<gene>
    <name evidence="5" type="ORF">GCM10007857_88430</name>
</gene>
<keyword evidence="2" id="KW-0521">NADP</keyword>
<feature type="domain" description="NADP-dependent oxidoreductase" evidence="4">
    <location>
        <begin position="25"/>
        <end position="270"/>
    </location>
</feature>
<dbReference type="Proteomes" id="UP001156905">
    <property type="component" value="Unassembled WGS sequence"/>
</dbReference>
<dbReference type="Pfam" id="PF00248">
    <property type="entry name" value="Aldo_ket_red"/>
    <property type="match status" value="1"/>
</dbReference>
<dbReference type="PRINTS" id="PR00069">
    <property type="entry name" value="ALDKETRDTASE"/>
</dbReference>
<dbReference type="InterPro" id="IPR018170">
    <property type="entry name" value="Aldo/ket_reductase_CS"/>
</dbReference>
<dbReference type="RefSeq" id="WP_284276077.1">
    <property type="nucleotide sequence ID" value="NZ_BSOW01000067.1"/>
</dbReference>
<evidence type="ECO:0000256" key="2">
    <source>
        <dbReference type="ARBA" id="ARBA00022857"/>
    </source>
</evidence>
<evidence type="ECO:0000256" key="1">
    <source>
        <dbReference type="ARBA" id="ARBA00007905"/>
    </source>
</evidence>
<dbReference type="SUPFAM" id="SSF51430">
    <property type="entry name" value="NAD(P)-linked oxidoreductase"/>
    <property type="match status" value="1"/>
</dbReference>
<dbReference type="InterPro" id="IPR020471">
    <property type="entry name" value="AKR"/>
</dbReference>
<evidence type="ECO:0000256" key="3">
    <source>
        <dbReference type="ARBA" id="ARBA00023002"/>
    </source>
</evidence>
<evidence type="ECO:0000313" key="6">
    <source>
        <dbReference type="Proteomes" id="UP001156905"/>
    </source>
</evidence>
<evidence type="ECO:0000313" key="5">
    <source>
        <dbReference type="EMBL" id="GLR92124.1"/>
    </source>
</evidence>
<dbReference type="PROSITE" id="PS00062">
    <property type="entry name" value="ALDOKETO_REDUCTASE_2"/>
    <property type="match status" value="1"/>
</dbReference>